<dbReference type="SUPFAM" id="SSF46785">
    <property type="entry name" value="Winged helix' DNA-binding domain"/>
    <property type="match status" value="1"/>
</dbReference>
<evidence type="ECO:0000256" key="2">
    <source>
        <dbReference type="ARBA" id="ARBA00023015"/>
    </source>
</evidence>
<evidence type="ECO:0000256" key="4">
    <source>
        <dbReference type="ARBA" id="ARBA00023163"/>
    </source>
</evidence>
<dbReference type="PRINTS" id="PR00039">
    <property type="entry name" value="HTHLYSR"/>
</dbReference>
<dbReference type="InterPro" id="IPR036388">
    <property type="entry name" value="WH-like_DNA-bd_sf"/>
</dbReference>
<reference evidence="6 7" key="1">
    <citation type="submission" date="2023-03" db="EMBL/GenBank/DDBJ databases">
        <title>Bacillus Genome Sequencing.</title>
        <authorList>
            <person name="Dunlap C."/>
        </authorList>
    </citation>
    <scope>NUCLEOTIDE SEQUENCE [LARGE SCALE GENOMIC DNA]</scope>
    <source>
        <strain evidence="6 7">BD-533</strain>
    </source>
</reference>
<keyword evidence="3" id="KW-0238">DNA-binding</keyword>
<dbReference type="Pfam" id="PF03466">
    <property type="entry name" value="LysR_substrate"/>
    <property type="match status" value="1"/>
</dbReference>
<dbReference type="InterPro" id="IPR050950">
    <property type="entry name" value="HTH-type_LysR_regulators"/>
</dbReference>
<accession>A0ABU6GAZ5</accession>
<dbReference type="InterPro" id="IPR005119">
    <property type="entry name" value="LysR_subst-bd"/>
</dbReference>
<dbReference type="Proteomes" id="UP001338137">
    <property type="component" value="Unassembled WGS sequence"/>
</dbReference>
<name>A0ABU6GAZ5_9BACL</name>
<evidence type="ECO:0000313" key="6">
    <source>
        <dbReference type="EMBL" id="MEC0230442.1"/>
    </source>
</evidence>
<keyword evidence="4" id="KW-0804">Transcription</keyword>
<dbReference type="Pfam" id="PF00126">
    <property type="entry name" value="HTH_1"/>
    <property type="match status" value="1"/>
</dbReference>
<dbReference type="PANTHER" id="PTHR30419:SF28">
    <property type="entry name" value="HTH-TYPE TRANSCRIPTIONAL REGULATOR BSDA"/>
    <property type="match status" value="1"/>
</dbReference>
<evidence type="ECO:0000256" key="3">
    <source>
        <dbReference type="ARBA" id="ARBA00023125"/>
    </source>
</evidence>
<organism evidence="6 7">
    <name type="scientific">Paenibacillus alba</name>
    <dbReference type="NCBI Taxonomy" id="1197127"/>
    <lineage>
        <taxon>Bacteria</taxon>
        <taxon>Bacillati</taxon>
        <taxon>Bacillota</taxon>
        <taxon>Bacilli</taxon>
        <taxon>Bacillales</taxon>
        <taxon>Paenibacillaceae</taxon>
        <taxon>Paenibacillus</taxon>
    </lineage>
</organism>
<dbReference type="InterPro" id="IPR000847">
    <property type="entry name" value="LysR_HTH_N"/>
</dbReference>
<evidence type="ECO:0000259" key="5">
    <source>
        <dbReference type="PROSITE" id="PS50931"/>
    </source>
</evidence>
<keyword evidence="2" id="KW-0805">Transcription regulation</keyword>
<protein>
    <submittedName>
        <fullName evidence="6">LysR family transcriptional regulator</fullName>
    </submittedName>
</protein>
<dbReference type="PROSITE" id="PS50931">
    <property type="entry name" value="HTH_LYSR"/>
    <property type="match status" value="1"/>
</dbReference>
<comment type="caution">
    <text evidence="6">The sequence shown here is derived from an EMBL/GenBank/DDBJ whole genome shotgun (WGS) entry which is preliminary data.</text>
</comment>
<sequence>MELSQLKYFRHTARTENITRSAAELHISQPALSKMIVTLEKDLGVKLFKREGKHIKLNNHGAVFLKYVEIALGALEDGRKELEDASGRMVGALNISFDVASQLMPDLLKEFRDRHPEVTFHLLQHARNPTQTKFDFCITSSLVRPTGTEKKVLLKEEIFLAVPGTHPLASKKSVNLSSFAEDGFITLKQGSSLRETTDALCAIAGFKPRIIFESDDPATVRGLIRAGQGIAFVPAITWKGATDSSVVLLHVKHPECTRIIELHWMKDSYLSIAAQAFHQFTIDYFTRLPHSP</sequence>
<dbReference type="SUPFAM" id="SSF53850">
    <property type="entry name" value="Periplasmic binding protein-like II"/>
    <property type="match status" value="1"/>
</dbReference>
<gene>
    <name evidence="6" type="ORF">P4I72_25235</name>
</gene>
<dbReference type="EMBL" id="JARLKY010000068">
    <property type="protein sequence ID" value="MEC0230442.1"/>
    <property type="molecule type" value="Genomic_DNA"/>
</dbReference>
<dbReference type="PANTHER" id="PTHR30419">
    <property type="entry name" value="HTH-TYPE TRANSCRIPTIONAL REGULATOR YBHD"/>
    <property type="match status" value="1"/>
</dbReference>
<evidence type="ECO:0000256" key="1">
    <source>
        <dbReference type="ARBA" id="ARBA00009437"/>
    </source>
</evidence>
<keyword evidence="7" id="KW-1185">Reference proteome</keyword>
<feature type="domain" description="HTH lysR-type" evidence="5">
    <location>
        <begin position="1"/>
        <end position="58"/>
    </location>
</feature>
<comment type="similarity">
    <text evidence="1">Belongs to the LysR transcriptional regulatory family.</text>
</comment>
<proteinExistence type="inferred from homology"/>
<dbReference type="Gene3D" id="1.10.10.10">
    <property type="entry name" value="Winged helix-like DNA-binding domain superfamily/Winged helix DNA-binding domain"/>
    <property type="match status" value="1"/>
</dbReference>
<dbReference type="Gene3D" id="3.40.190.290">
    <property type="match status" value="1"/>
</dbReference>
<evidence type="ECO:0000313" key="7">
    <source>
        <dbReference type="Proteomes" id="UP001338137"/>
    </source>
</evidence>
<dbReference type="InterPro" id="IPR036390">
    <property type="entry name" value="WH_DNA-bd_sf"/>
</dbReference>
<dbReference type="RefSeq" id="WP_326074476.1">
    <property type="nucleotide sequence ID" value="NZ_JARLKY010000068.1"/>
</dbReference>